<evidence type="ECO:0000313" key="2">
    <source>
        <dbReference type="Proteomes" id="UP000092445"/>
    </source>
</evidence>
<name>A0A1A9Z4F0_GLOPL</name>
<reference evidence="1" key="2">
    <citation type="submission" date="2020-05" db="UniProtKB">
        <authorList>
            <consortium name="EnsemblMetazoa"/>
        </authorList>
    </citation>
    <scope>IDENTIFICATION</scope>
    <source>
        <strain evidence="1">IAEA</strain>
    </source>
</reference>
<accession>A0A1A9Z4F0</accession>
<evidence type="ECO:0000313" key="1">
    <source>
        <dbReference type="EnsemblMetazoa" id="GPAI003589-PA"/>
    </source>
</evidence>
<dbReference type="AlphaFoldDB" id="A0A1A9Z4F0"/>
<protein>
    <submittedName>
        <fullName evidence="1">Uncharacterized protein</fullName>
    </submittedName>
</protein>
<organism evidence="1 2">
    <name type="scientific">Glossina pallidipes</name>
    <name type="common">Tsetse fly</name>
    <dbReference type="NCBI Taxonomy" id="7398"/>
    <lineage>
        <taxon>Eukaryota</taxon>
        <taxon>Metazoa</taxon>
        <taxon>Ecdysozoa</taxon>
        <taxon>Arthropoda</taxon>
        <taxon>Hexapoda</taxon>
        <taxon>Insecta</taxon>
        <taxon>Pterygota</taxon>
        <taxon>Neoptera</taxon>
        <taxon>Endopterygota</taxon>
        <taxon>Diptera</taxon>
        <taxon>Brachycera</taxon>
        <taxon>Muscomorpha</taxon>
        <taxon>Hippoboscoidea</taxon>
        <taxon>Glossinidae</taxon>
        <taxon>Glossina</taxon>
    </lineage>
</organism>
<reference evidence="2" key="1">
    <citation type="submission" date="2014-03" db="EMBL/GenBank/DDBJ databases">
        <authorList>
            <person name="Aksoy S."/>
            <person name="Warren W."/>
            <person name="Wilson R.K."/>
        </authorList>
    </citation>
    <scope>NUCLEOTIDE SEQUENCE [LARGE SCALE GENOMIC DNA]</scope>
    <source>
        <strain evidence="2">IAEA</strain>
    </source>
</reference>
<dbReference type="VEuPathDB" id="VectorBase:GPAI003589"/>
<dbReference type="EnsemblMetazoa" id="GPAI003589-RA">
    <property type="protein sequence ID" value="GPAI003589-PA"/>
    <property type="gene ID" value="GPAI003589"/>
</dbReference>
<proteinExistence type="predicted"/>
<keyword evidence="2" id="KW-1185">Reference proteome</keyword>
<dbReference type="Proteomes" id="UP000092445">
    <property type="component" value="Unassembled WGS sequence"/>
</dbReference>
<sequence length="120" mass="13912">MNINQNSIFTFSLFQRTFMISKISIRKEEDVTERSSFTNFLMFAISVKAKIWVLSKNTLPRSMRLVRQQSGEKEKRLHPNAASPRRRLTLQRLLQGNSSFLSPSNGSFILERNNIKPGNH</sequence>